<protein>
    <submittedName>
        <fullName evidence="2">Uncharacterized protein</fullName>
    </submittedName>
</protein>
<feature type="compositionally biased region" description="Polar residues" evidence="1">
    <location>
        <begin position="90"/>
        <end position="99"/>
    </location>
</feature>
<comment type="caution">
    <text evidence="2">The sequence shown here is derived from an EMBL/GenBank/DDBJ whole genome shotgun (WGS) entry which is preliminary data.</text>
</comment>
<dbReference type="EMBL" id="VDEP01000530">
    <property type="protein sequence ID" value="KAA1063706.1"/>
    <property type="molecule type" value="Genomic_DNA"/>
</dbReference>
<feature type="region of interest" description="Disordered" evidence="1">
    <location>
        <begin position="76"/>
        <end position="99"/>
    </location>
</feature>
<evidence type="ECO:0000313" key="3">
    <source>
        <dbReference type="Proteomes" id="UP000325313"/>
    </source>
</evidence>
<dbReference type="Proteomes" id="UP000325313">
    <property type="component" value="Unassembled WGS sequence"/>
</dbReference>
<proteinExistence type="predicted"/>
<evidence type="ECO:0000313" key="2">
    <source>
        <dbReference type="EMBL" id="KAA1063706.1"/>
    </source>
</evidence>
<name>A0A5B0LHZ6_PUCGR</name>
<reference evidence="2 3" key="1">
    <citation type="submission" date="2019-05" db="EMBL/GenBank/DDBJ databases">
        <title>Emergence of the Ug99 lineage of the wheat stem rust pathogen through somatic hybridization.</title>
        <authorList>
            <person name="Li F."/>
            <person name="Upadhyaya N.M."/>
            <person name="Sperschneider J."/>
            <person name="Matny O."/>
            <person name="Nguyen-Phuc H."/>
            <person name="Mago R."/>
            <person name="Raley C."/>
            <person name="Miller M.E."/>
            <person name="Silverstein K.A.T."/>
            <person name="Henningsen E."/>
            <person name="Hirsch C.D."/>
            <person name="Visser B."/>
            <person name="Pretorius Z.A."/>
            <person name="Steffenson B.J."/>
            <person name="Schwessinger B."/>
            <person name="Dodds P.N."/>
            <person name="Figueroa M."/>
        </authorList>
    </citation>
    <scope>NUCLEOTIDE SEQUENCE [LARGE SCALE GENOMIC DNA]</scope>
    <source>
        <strain evidence="2 3">Ug99</strain>
    </source>
</reference>
<gene>
    <name evidence="2" type="ORF">PGTUg99_000139</name>
</gene>
<organism evidence="2 3">
    <name type="scientific">Puccinia graminis f. sp. tritici</name>
    <dbReference type="NCBI Taxonomy" id="56615"/>
    <lineage>
        <taxon>Eukaryota</taxon>
        <taxon>Fungi</taxon>
        <taxon>Dikarya</taxon>
        <taxon>Basidiomycota</taxon>
        <taxon>Pucciniomycotina</taxon>
        <taxon>Pucciniomycetes</taxon>
        <taxon>Pucciniales</taxon>
        <taxon>Pucciniaceae</taxon>
        <taxon>Puccinia</taxon>
    </lineage>
</organism>
<sequence length="99" mass="10877">MSSFFQAVLRAPRGQNGCRTCVHTLKGQPIGVPLTRTELQQVEPVPNSTAILGFQDSLSEKTVYFHHTSYVMLPHQTRRDLVPGPPSPSPTGKESSYSP</sequence>
<accession>A0A5B0LHZ6</accession>
<evidence type="ECO:0000256" key="1">
    <source>
        <dbReference type="SAM" id="MobiDB-lite"/>
    </source>
</evidence>
<dbReference type="AlphaFoldDB" id="A0A5B0LHZ6"/>